<organism evidence="1 2">
    <name type="scientific">Chaetoceros tenuissimus</name>
    <dbReference type="NCBI Taxonomy" id="426638"/>
    <lineage>
        <taxon>Eukaryota</taxon>
        <taxon>Sar</taxon>
        <taxon>Stramenopiles</taxon>
        <taxon>Ochrophyta</taxon>
        <taxon>Bacillariophyta</taxon>
        <taxon>Coscinodiscophyceae</taxon>
        <taxon>Chaetocerotophycidae</taxon>
        <taxon>Chaetocerotales</taxon>
        <taxon>Chaetocerotaceae</taxon>
        <taxon>Chaetoceros</taxon>
    </lineage>
</organism>
<evidence type="ECO:0000313" key="2">
    <source>
        <dbReference type="Proteomes" id="UP001054902"/>
    </source>
</evidence>
<keyword evidence="2" id="KW-1185">Reference proteome</keyword>
<gene>
    <name evidence="1" type="ORF">CTEN210_03662</name>
</gene>
<comment type="caution">
    <text evidence="1">The sequence shown here is derived from an EMBL/GenBank/DDBJ whole genome shotgun (WGS) entry which is preliminary data.</text>
</comment>
<name>A0AAD3CJE4_9STRA</name>
<accession>A0AAD3CJE4</accession>
<dbReference type="AlphaFoldDB" id="A0AAD3CJE4"/>
<reference evidence="1 2" key="1">
    <citation type="journal article" date="2021" name="Sci. Rep.">
        <title>The genome of the diatom Chaetoceros tenuissimus carries an ancient integrated fragment of an extant virus.</title>
        <authorList>
            <person name="Hongo Y."/>
            <person name="Kimura K."/>
            <person name="Takaki Y."/>
            <person name="Yoshida Y."/>
            <person name="Baba S."/>
            <person name="Kobayashi G."/>
            <person name="Nagasaki K."/>
            <person name="Hano T."/>
            <person name="Tomaru Y."/>
        </authorList>
    </citation>
    <scope>NUCLEOTIDE SEQUENCE [LARGE SCALE GENOMIC DNA]</scope>
    <source>
        <strain evidence="1 2">NIES-3715</strain>
    </source>
</reference>
<protein>
    <submittedName>
        <fullName evidence="1">Uncharacterized protein</fullName>
    </submittedName>
</protein>
<proteinExistence type="predicted"/>
<evidence type="ECO:0000313" key="1">
    <source>
        <dbReference type="EMBL" id="GFH47187.1"/>
    </source>
</evidence>
<dbReference type="Proteomes" id="UP001054902">
    <property type="component" value="Unassembled WGS sequence"/>
</dbReference>
<dbReference type="EMBL" id="BLLK01000022">
    <property type="protein sequence ID" value="GFH47187.1"/>
    <property type="molecule type" value="Genomic_DNA"/>
</dbReference>
<sequence length="535" mass="60942">MGGDLLTPSETSERVLRKEVNFWWLNNETWKRSDDFFTWTDECYACGKRTEAPKDLFCGNYWCKRESYQVCRRSWHPNCYKDCTDMFPIHEPDKDKDGLIWGQKKTSTRFIQARKGDMLAAQFQCEFCWFVNINKRHGSEFSAGDNEQLKFFRRANLDIFWSREPKTVSDVAKYCSYARKNCRILGLESQLPLQAPYPVDDYCGMTIAVSILIQSLREGKNSKSHLQYSTLAKMRSAFATGYDAAYQRNIVKSRVVEYRGGRLTESFSPTNSSLFDAFMLGLKKRTGRVINQNLGISVEVLLEILKRYDLEITDEDDDLPYKRLRDIIVCGAAFVILFGASLKGNEVLMLERSEFVKIRNAGKTGNVETEHVAIPLMGRFKGETGNRNSLLVVARESKSGIEFARWIDQLSAVLEIEDKSESVGPAICFENGSLMNASFLNAELHAVLLDIQSELPNLVDPSIDVKKKFSISRSFRRGATTRAREAGVSDSDIALINRWRSIQNNAGGLPNLRMHELYTEVSQTLSSSLRFSQSL</sequence>